<dbReference type="AlphaFoldDB" id="A0ABD1QJX0"/>
<keyword evidence="4" id="KW-0560">Oxidoreductase</keyword>
<dbReference type="InterPro" id="IPR022740">
    <property type="entry name" value="Polyphenol_oxidase_C"/>
</dbReference>
<evidence type="ECO:0000256" key="2">
    <source>
        <dbReference type="ARBA" id="ARBA00022723"/>
    </source>
</evidence>
<keyword evidence="2 7" id="KW-0479">Metal-binding</keyword>
<dbReference type="InterPro" id="IPR008922">
    <property type="entry name" value="Di-copper_centre_dom_sf"/>
</dbReference>
<dbReference type="SUPFAM" id="SSF48056">
    <property type="entry name" value="Di-copper centre-containing domain"/>
    <property type="match status" value="1"/>
</dbReference>
<feature type="disulfide bond" evidence="8">
    <location>
        <begin position="113"/>
        <end position="178"/>
    </location>
</feature>
<organism evidence="13 14">
    <name type="scientific">Abeliophyllum distichum</name>
    <dbReference type="NCBI Taxonomy" id="126358"/>
    <lineage>
        <taxon>Eukaryota</taxon>
        <taxon>Viridiplantae</taxon>
        <taxon>Streptophyta</taxon>
        <taxon>Embryophyta</taxon>
        <taxon>Tracheophyta</taxon>
        <taxon>Spermatophyta</taxon>
        <taxon>Magnoliopsida</taxon>
        <taxon>eudicotyledons</taxon>
        <taxon>Gunneridae</taxon>
        <taxon>Pentapetalae</taxon>
        <taxon>asterids</taxon>
        <taxon>lamiids</taxon>
        <taxon>Lamiales</taxon>
        <taxon>Oleaceae</taxon>
        <taxon>Forsythieae</taxon>
        <taxon>Abeliophyllum</taxon>
    </lineage>
</organism>
<feature type="compositionally biased region" description="Polar residues" evidence="10">
    <location>
        <begin position="1"/>
        <end position="10"/>
    </location>
</feature>
<feature type="disulfide bond" evidence="8">
    <location>
        <begin position="97"/>
        <end position="114"/>
    </location>
</feature>
<evidence type="ECO:0000313" key="14">
    <source>
        <dbReference type="Proteomes" id="UP001604336"/>
    </source>
</evidence>
<dbReference type="PANTHER" id="PTHR11474">
    <property type="entry name" value="TYROSINASE FAMILY MEMBER"/>
    <property type="match status" value="1"/>
</dbReference>
<evidence type="ECO:0000256" key="3">
    <source>
        <dbReference type="ARBA" id="ARBA00022784"/>
    </source>
</evidence>
<comment type="caution">
    <text evidence="13">The sequence shown here is derived from an EMBL/GenBank/DDBJ whole genome shotgun (WGS) entry which is preliminary data.</text>
</comment>
<evidence type="ECO:0000256" key="10">
    <source>
        <dbReference type="SAM" id="MobiDB-lite"/>
    </source>
</evidence>
<evidence type="ECO:0000256" key="1">
    <source>
        <dbReference type="ARBA" id="ARBA00009928"/>
    </source>
</evidence>
<feature type="binding site" evidence="7">
    <location>
        <position position="199"/>
    </location>
    <ligand>
        <name>Cu cation</name>
        <dbReference type="ChEBI" id="CHEBI:23378"/>
        <label>A</label>
    </ligand>
</feature>
<keyword evidence="3" id="KW-0883">Thioether bond</keyword>
<evidence type="ECO:0000259" key="11">
    <source>
        <dbReference type="PROSITE" id="PS00497"/>
    </source>
</evidence>
<accession>A0ABD1QJX0</accession>
<feature type="domain" description="Tyrosinase copper-binding" evidence="11">
    <location>
        <begin position="199"/>
        <end position="216"/>
    </location>
</feature>
<keyword evidence="6 8" id="KW-1015">Disulfide bond</keyword>
<protein>
    <submittedName>
        <fullName evidence="13">Polyphenol oxidase</fullName>
    </submittedName>
</protein>
<dbReference type="GO" id="GO:0016491">
    <property type="term" value="F:oxidoreductase activity"/>
    <property type="evidence" value="ECO:0007669"/>
    <property type="project" value="UniProtKB-KW"/>
</dbReference>
<evidence type="ECO:0000313" key="13">
    <source>
        <dbReference type="EMBL" id="KAL2476526.1"/>
    </source>
</evidence>
<dbReference type="PROSITE" id="PS00498">
    <property type="entry name" value="TYROSINASE_2"/>
    <property type="match status" value="1"/>
</dbReference>
<dbReference type="PROSITE" id="PS00497">
    <property type="entry name" value="TYROSINASE_1"/>
    <property type="match status" value="1"/>
</dbReference>
<dbReference type="InterPro" id="IPR002227">
    <property type="entry name" value="Tyrosinase_Cu-bd"/>
</dbReference>
<dbReference type="Pfam" id="PF12143">
    <property type="entry name" value="PPO1_KFDV"/>
    <property type="match status" value="1"/>
</dbReference>
<dbReference type="InterPro" id="IPR022739">
    <property type="entry name" value="Polyphenol_oxidase_cen"/>
</dbReference>
<feature type="binding site" evidence="7">
    <location>
        <position position="365"/>
    </location>
    <ligand>
        <name>Cu cation</name>
        <dbReference type="ChEBI" id="CHEBI:23378"/>
        <label>B</label>
    </ligand>
</feature>
<feature type="binding site" evidence="7">
    <location>
        <position position="331"/>
    </location>
    <ligand>
        <name>Cu cation</name>
        <dbReference type="ChEBI" id="CHEBI:23378"/>
        <label>B</label>
    </ligand>
</feature>
<dbReference type="Pfam" id="PF00264">
    <property type="entry name" value="Tyrosinase"/>
    <property type="match status" value="1"/>
</dbReference>
<dbReference type="InterPro" id="IPR050316">
    <property type="entry name" value="Tyrosinase/Hemocyanin"/>
</dbReference>
<reference evidence="14" key="1">
    <citation type="submission" date="2024-07" db="EMBL/GenBank/DDBJ databases">
        <title>Two chromosome-level genome assemblies of Korean endemic species Abeliophyllum distichum and Forsythia ovata (Oleaceae).</title>
        <authorList>
            <person name="Jang H."/>
        </authorList>
    </citation>
    <scope>NUCLEOTIDE SEQUENCE [LARGE SCALE GENOMIC DNA]</scope>
</reference>
<dbReference type="Gene3D" id="1.10.1280.10">
    <property type="entry name" value="Di-copper center containing domain from catechol oxidase"/>
    <property type="match status" value="1"/>
</dbReference>
<evidence type="ECO:0000259" key="12">
    <source>
        <dbReference type="PROSITE" id="PS00498"/>
    </source>
</evidence>
<feature type="domain" description="Tyrosinase copper-binding" evidence="12">
    <location>
        <begin position="358"/>
        <end position="369"/>
    </location>
</feature>
<feature type="cross-link" description="2'-(S-cysteinyl)-histidine (Cys-His)" evidence="9">
    <location>
        <begin position="181"/>
        <end position="199"/>
    </location>
</feature>
<dbReference type="PRINTS" id="PR00092">
    <property type="entry name" value="TYROSINASE"/>
</dbReference>
<feature type="binding site" evidence="7">
    <location>
        <position position="177"/>
    </location>
    <ligand>
        <name>Cu cation</name>
        <dbReference type="ChEBI" id="CHEBI:23378"/>
        <label>A</label>
    </ligand>
</feature>
<proteinExistence type="inferred from homology"/>
<evidence type="ECO:0000256" key="6">
    <source>
        <dbReference type="ARBA" id="ARBA00023157"/>
    </source>
</evidence>
<gene>
    <name evidence="13" type="ORF">Adt_37262</name>
</gene>
<dbReference type="GO" id="GO:0046872">
    <property type="term" value="F:metal ion binding"/>
    <property type="evidence" value="ECO:0007669"/>
    <property type="project" value="UniProtKB-KW"/>
</dbReference>
<dbReference type="Proteomes" id="UP001604336">
    <property type="component" value="Unassembled WGS sequence"/>
</dbReference>
<comment type="similarity">
    <text evidence="1">Belongs to the tyrosinase family.</text>
</comment>
<feature type="region of interest" description="Disordered" evidence="10">
    <location>
        <begin position="1"/>
        <end position="35"/>
    </location>
</feature>
<feature type="binding site" evidence="7">
    <location>
        <position position="208"/>
    </location>
    <ligand>
        <name>Cu cation</name>
        <dbReference type="ChEBI" id="CHEBI:23378"/>
        <label>A</label>
    </ligand>
</feature>
<dbReference type="PANTHER" id="PTHR11474:SF123">
    <property type="entry name" value="CATECHOL OXIDASE"/>
    <property type="match status" value="1"/>
</dbReference>
<evidence type="ECO:0000256" key="8">
    <source>
        <dbReference type="PIRSR" id="PIRSR000290-2"/>
    </source>
</evidence>
<keyword evidence="5 7" id="KW-0186">Copper</keyword>
<feature type="binding site" evidence="7">
    <location>
        <position position="327"/>
    </location>
    <ligand>
        <name>Cu cation</name>
        <dbReference type="ChEBI" id="CHEBI:23378"/>
        <label>B</label>
    </ligand>
</feature>
<feature type="compositionally biased region" description="Low complexity" evidence="10">
    <location>
        <begin position="11"/>
        <end position="27"/>
    </location>
</feature>
<evidence type="ECO:0000256" key="4">
    <source>
        <dbReference type="ARBA" id="ARBA00023002"/>
    </source>
</evidence>
<dbReference type="EMBL" id="JBFOLK010000011">
    <property type="protein sequence ID" value="KAL2476526.1"/>
    <property type="molecule type" value="Genomic_DNA"/>
</dbReference>
<dbReference type="Pfam" id="PF12142">
    <property type="entry name" value="PPO1_DWL"/>
    <property type="match status" value="1"/>
</dbReference>
<evidence type="ECO:0000256" key="7">
    <source>
        <dbReference type="PIRSR" id="PIRSR000290-1"/>
    </source>
</evidence>
<evidence type="ECO:0000256" key="5">
    <source>
        <dbReference type="ARBA" id="ARBA00023008"/>
    </source>
</evidence>
<comment type="cofactor">
    <cofactor evidence="7">
        <name>Cu(2+)</name>
        <dbReference type="ChEBI" id="CHEBI:29036"/>
    </cofactor>
    <text evidence="7">Binds 2 copper ions per subunit.</text>
</comment>
<keyword evidence="14" id="KW-1185">Reference proteome</keyword>
<dbReference type="InterPro" id="IPR016213">
    <property type="entry name" value="Polyphenol_oxidase"/>
</dbReference>
<evidence type="ECO:0000256" key="9">
    <source>
        <dbReference type="PIRSR" id="PIRSR000290-3"/>
    </source>
</evidence>
<sequence length="585" mass="65250">MASFQASCTVLSTNPRSHSSSSTQPLSAKPSHLFTNPRRSHRFQVSCDAKKNVETSQGKIDRRNMLLGLGGMYSAANLVSNPSAYADPVQAPDFTKCGDAHDVATGALLDAKCCPPLSDKIIKYELPKFEVLRKRPAAHRASIEQVAKYEKAIQAMRDLDTSHPEDPRGFMQQANIHCAYCNGAHDQVGNYDKLDLQVHNSWLFFPFHRWYLYFYERILGSLINDPTFALPFWNWDNPKGMTLPPIFDKSSSPLYDEKRDPKNNGSAIVDLTFSGSTDPLQLVANNLSSIYSEMVRSVSTTTDFVGKPYCAGSTPSPGGGSSENGSHTGIHWWVGTKEPTGPNKFNEDMGNFYSAGRDPVFYCHHSNVDRMWTIWRDVVQTDIPKDITSSNYLNAEFLFYDENKRLVRVKAGDCFDQRKLGYDYDRVDLPWLNYRPPRKAVKAKVSNISDTKTAASVLPVNLKDTVRIIVPKSAKGKANEQLVLEDIQTDTTKFIKFDVFINDEDDKIEELDRAEYAGSFAQVPHKSKNTQGKATISLKLTDLYDDIDVSDDDTIVVTIVPRSNGKDVTIGGIKVIPVPTAAQSS</sequence>
<name>A0ABD1QJX0_9LAMI</name>
<dbReference type="PIRSF" id="PIRSF000290">
    <property type="entry name" value="PPO_plant"/>
    <property type="match status" value="1"/>
</dbReference>